<evidence type="ECO:0000313" key="3">
    <source>
        <dbReference type="EMBL" id="GAP45135.1"/>
    </source>
</evidence>
<feature type="domain" description="DUF418" evidence="2">
    <location>
        <begin position="241"/>
        <end position="404"/>
    </location>
</feature>
<evidence type="ECO:0000256" key="1">
    <source>
        <dbReference type="SAM" id="Phobius"/>
    </source>
</evidence>
<protein>
    <submittedName>
        <fullName evidence="3">Uncharacterized membrane protein YeiB</fullName>
    </submittedName>
</protein>
<gene>
    <name evidence="3" type="ORF">TBC1_12955</name>
</gene>
<dbReference type="AlphaFoldDB" id="A0A0S7C7R8"/>
<name>A0A0S7C7R8_9BACT</name>
<dbReference type="PANTHER" id="PTHR30590">
    <property type="entry name" value="INNER MEMBRANE PROTEIN"/>
    <property type="match status" value="1"/>
</dbReference>
<feature type="transmembrane region" description="Helical" evidence="1">
    <location>
        <begin position="298"/>
        <end position="317"/>
    </location>
</feature>
<feature type="transmembrane region" description="Helical" evidence="1">
    <location>
        <begin position="106"/>
        <end position="136"/>
    </location>
</feature>
<dbReference type="PATRIC" id="fig|1678841.3.peg.3727"/>
<organism evidence="3">
    <name type="scientific">Lentimicrobium saccharophilum</name>
    <dbReference type="NCBI Taxonomy" id="1678841"/>
    <lineage>
        <taxon>Bacteria</taxon>
        <taxon>Pseudomonadati</taxon>
        <taxon>Bacteroidota</taxon>
        <taxon>Bacteroidia</taxon>
        <taxon>Bacteroidales</taxon>
        <taxon>Lentimicrobiaceae</taxon>
        <taxon>Lentimicrobium</taxon>
    </lineage>
</organism>
<dbReference type="Pfam" id="PF04235">
    <property type="entry name" value="DUF418"/>
    <property type="match status" value="1"/>
</dbReference>
<proteinExistence type="predicted"/>
<dbReference type="RefSeq" id="WP_062045271.1">
    <property type="nucleotide sequence ID" value="NZ_DF968183.1"/>
</dbReference>
<feature type="transmembrane region" description="Helical" evidence="1">
    <location>
        <begin position="145"/>
        <end position="166"/>
    </location>
</feature>
<dbReference type="Proteomes" id="UP000053091">
    <property type="component" value="Unassembled WGS sequence"/>
</dbReference>
<evidence type="ECO:0000313" key="4">
    <source>
        <dbReference type="Proteomes" id="UP000053091"/>
    </source>
</evidence>
<dbReference type="InterPro" id="IPR007349">
    <property type="entry name" value="DUF418"/>
</dbReference>
<sequence>MKNLTTPLPASERIILLDILRGFAIFGILMVNMKIFIHPVNVMMLRPSVDQPLFLLIPDLLIKFLFEGKFYTLFSLLFGYGFWIFMNKKMETGSIIPVFRRRLAVLLLVGVLHIVLLWAGDILFFYAIFGFFLLLFRKSSDRKAVIWGAALILLPAIVTALTWGMMALGSSFPEGKAAIDAAAAESSRSISEMIERSRQAYGYGSFSEIVNARIKEWTALLPGLLFFYPAVLGTFLFGMLAARKNLAVSNAANTSFFRRCLPLSLPIGIAGEAVYTYASLHADMAMPNGMSVLASFSHAVGAPALTLSYIGLIMVLFEKGRLSWLWNALVPVGRMALTNYLMQSLICTSIFLSYGLGMSGKLNILHGIALVMLIYFLQVIYSRYWISEFRFGPAEWVWRRLTYLSPVSFRKKCG</sequence>
<dbReference type="InterPro" id="IPR052529">
    <property type="entry name" value="Bact_Transport_Assoc"/>
</dbReference>
<evidence type="ECO:0000259" key="2">
    <source>
        <dbReference type="Pfam" id="PF04235"/>
    </source>
</evidence>
<dbReference type="PANTHER" id="PTHR30590:SF2">
    <property type="entry name" value="INNER MEMBRANE PROTEIN"/>
    <property type="match status" value="1"/>
</dbReference>
<keyword evidence="4" id="KW-1185">Reference proteome</keyword>
<feature type="transmembrane region" description="Helical" evidence="1">
    <location>
        <begin position="219"/>
        <end position="240"/>
    </location>
</feature>
<accession>A0A0S7C7R8</accession>
<keyword evidence="1" id="KW-1133">Transmembrane helix</keyword>
<dbReference type="EMBL" id="DF968183">
    <property type="protein sequence ID" value="GAP45135.1"/>
    <property type="molecule type" value="Genomic_DNA"/>
</dbReference>
<feature type="transmembrane region" description="Helical" evidence="1">
    <location>
        <begin position="362"/>
        <end position="381"/>
    </location>
</feature>
<dbReference type="STRING" id="1678841.TBC1_12955"/>
<feature type="transmembrane region" description="Helical" evidence="1">
    <location>
        <begin position="14"/>
        <end position="37"/>
    </location>
</feature>
<keyword evidence="1" id="KW-0812">Transmembrane</keyword>
<feature type="transmembrane region" description="Helical" evidence="1">
    <location>
        <begin position="337"/>
        <end position="356"/>
    </location>
</feature>
<feature type="transmembrane region" description="Helical" evidence="1">
    <location>
        <begin position="260"/>
        <end position="278"/>
    </location>
</feature>
<keyword evidence="1" id="KW-0472">Membrane</keyword>
<reference evidence="3" key="1">
    <citation type="journal article" date="2015" name="Genome Announc.">
        <title>Draft Genome Sequence of Bacteroidales Strain TBC1, a Novel Isolate from a Methanogenic Wastewater Treatment System.</title>
        <authorList>
            <person name="Tourlousse D.M."/>
            <person name="Matsuura N."/>
            <person name="Sun L."/>
            <person name="Toyonaga M."/>
            <person name="Kuroda K."/>
            <person name="Ohashi A."/>
            <person name="Cruz R."/>
            <person name="Yamaguchi T."/>
            <person name="Sekiguchi Y."/>
        </authorList>
    </citation>
    <scope>NUCLEOTIDE SEQUENCE [LARGE SCALE GENOMIC DNA]</scope>
    <source>
        <strain evidence="3">TBC1</strain>
    </source>
</reference>
<feature type="transmembrane region" description="Helical" evidence="1">
    <location>
        <begin position="70"/>
        <end position="86"/>
    </location>
</feature>